<dbReference type="AlphaFoldDB" id="A0A4Z2F6K9"/>
<evidence type="ECO:0000256" key="1">
    <source>
        <dbReference type="SAM" id="SignalP"/>
    </source>
</evidence>
<gene>
    <name evidence="2" type="ORF">EYF80_053085</name>
</gene>
<protein>
    <submittedName>
        <fullName evidence="2">Uncharacterized protein</fullName>
    </submittedName>
</protein>
<evidence type="ECO:0000313" key="3">
    <source>
        <dbReference type="Proteomes" id="UP000314294"/>
    </source>
</evidence>
<keyword evidence="1" id="KW-0732">Signal</keyword>
<organism evidence="2 3">
    <name type="scientific">Liparis tanakae</name>
    <name type="common">Tanaka's snailfish</name>
    <dbReference type="NCBI Taxonomy" id="230148"/>
    <lineage>
        <taxon>Eukaryota</taxon>
        <taxon>Metazoa</taxon>
        <taxon>Chordata</taxon>
        <taxon>Craniata</taxon>
        <taxon>Vertebrata</taxon>
        <taxon>Euteleostomi</taxon>
        <taxon>Actinopterygii</taxon>
        <taxon>Neopterygii</taxon>
        <taxon>Teleostei</taxon>
        <taxon>Neoteleostei</taxon>
        <taxon>Acanthomorphata</taxon>
        <taxon>Eupercaria</taxon>
        <taxon>Perciformes</taxon>
        <taxon>Cottioidei</taxon>
        <taxon>Cottales</taxon>
        <taxon>Liparidae</taxon>
        <taxon>Liparis</taxon>
    </lineage>
</organism>
<keyword evidence="3" id="KW-1185">Reference proteome</keyword>
<comment type="caution">
    <text evidence="2">The sequence shown here is derived from an EMBL/GenBank/DDBJ whole genome shotgun (WGS) entry which is preliminary data.</text>
</comment>
<evidence type="ECO:0000313" key="2">
    <source>
        <dbReference type="EMBL" id="TNN36748.1"/>
    </source>
</evidence>
<reference evidence="2 3" key="1">
    <citation type="submission" date="2019-03" db="EMBL/GenBank/DDBJ databases">
        <title>First draft genome of Liparis tanakae, snailfish: a comprehensive survey of snailfish specific genes.</title>
        <authorList>
            <person name="Kim W."/>
            <person name="Song I."/>
            <person name="Jeong J.-H."/>
            <person name="Kim D."/>
            <person name="Kim S."/>
            <person name="Ryu S."/>
            <person name="Song J.Y."/>
            <person name="Lee S.K."/>
        </authorList>
    </citation>
    <scope>NUCLEOTIDE SEQUENCE [LARGE SCALE GENOMIC DNA]</scope>
    <source>
        <tissue evidence="2">Muscle</tissue>
    </source>
</reference>
<sequence>MSTALFCLMQLSITWSTHDDITHDDITHDDITQLPMTCNRWLDPGTPDGSRINVKGVRVDQVKEKGVDVDRVKVKGVDVDRVKGVDVDRVKVKGVDVDRALVSVGFLDELWSQTLVCRNVNQQLCRAVGEETLPAKLEAELRVDMDDLHCRNPTSWATAAPRGLPHVEVLEA</sequence>
<feature type="signal peptide" evidence="1">
    <location>
        <begin position="1"/>
        <end position="16"/>
    </location>
</feature>
<dbReference type="Proteomes" id="UP000314294">
    <property type="component" value="Unassembled WGS sequence"/>
</dbReference>
<feature type="chain" id="PRO_5021489109" evidence="1">
    <location>
        <begin position="17"/>
        <end position="172"/>
    </location>
</feature>
<accession>A0A4Z2F6K9</accession>
<name>A0A4Z2F6K9_9TELE</name>
<proteinExistence type="predicted"/>
<dbReference type="EMBL" id="SRLO01001577">
    <property type="protein sequence ID" value="TNN36748.1"/>
    <property type="molecule type" value="Genomic_DNA"/>
</dbReference>